<dbReference type="OrthoDB" id="9795085at2"/>
<feature type="compositionally biased region" description="Acidic residues" evidence="13">
    <location>
        <begin position="245"/>
        <end position="262"/>
    </location>
</feature>
<dbReference type="InterPro" id="IPR026610">
    <property type="entry name" value="Hen1"/>
</dbReference>
<keyword evidence="5 16" id="KW-0808">Transferase</keyword>
<sequence length="467" mass="52497">MLLTLSTTHSPATDLGYLLHKSPHKPQSFDVSFGLAHVFYPEATEQRCTAALLLEVDPVALVRDRQKSSGEGRSLEQYVNDRPYVASSFLSVALSRVFGAALSGRSRERPELAARPLPLTARLSVLPCRGGEVFLRRLFEPLGYTVTATRHALDATVPEWGDSRYFTVTLDATLPLGELLSHLYVLVPVLDDDKHYWVMEDEIDKLLRHGEGWLASHPEREVITRRYLRHQRSLAREAMARLSEGDEAPEPEDAPSAPDDGEVMLERKVSLDEQRREAVLSALVEHGATSVVDVGCGEGKLLRTLLQERRFTRITGMDVSVRALEIASERLKLERLPDLQRQRIQLLHGSLLYRDARLTGYDAATVVEVVEHLDPPRLAAFERVLFEWARPGVVVLTTPNAEYNVRFEGLASGGFRHKDHRFEWTRAQFESWARGRAERFGYGVRFVPVGAVDAEVGSPTQMAVFSR</sequence>
<evidence type="ECO:0000256" key="10">
    <source>
        <dbReference type="ARBA" id="ARBA00023158"/>
    </source>
</evidence>
<accession>A0A540X8B7</accession>
<comment type="similarity">
    <text evidence="2">Belongs to the methyltransferase superfamily. HEN1 family.</text>
</comment>
<evidence type="ECO:0000256" key="2">
    <source>
        <dbReference type="ARBA" id="ARBA00009026"/>
    </source>
</evidence>
<evidence type="ECO:0000256" key="4">
    <source>
        <dbReference type="ARBA" id="ARBA00022603"/>
    </source>
</evidence>
<feature type="domain" description="Hen1 N-terminal" evidence="15">
    <location>
        <begin position="1"/>
        <end position="242"/>
    </location>
</feature>
<dbReference type="GO" id="GO:0001510">
    <property type="term" value="P:RNA methylation"/>
    <property type="evidence" value="ECO:0007669"/>
    <property type="project" value="InterPro"/>
</dbReference>
<evidence type="ECO:0000256" key="6">
    <source>
        <dbReference type="ARBA" id="ARBA00022691"/>
    </source>
</evidence>
<gene>
    <name evidence="16" type="ORF">FJV41_03260</name>
</gene>
<keyword evidence="4 16" id="KW-0489">Methyltransferase</keyword>
<dbReference type="Pfam" id="PF08242">
    <property type="entry name" value="Methyltransf_12"/>
    <property type="match status" value="1"/>
</dbReference>
<evidence type="ECO:0000259" key="15">
    <source>
        <dbReference type="Pfam" id="PF12623"/>
    </source>
</evidence>
<evidence type="ECO:0000256" key="7">
    <source>
        <dbReference type="ARBA" id="ARBA00022723"/>
    </source>
</evidence>
<proteinExistence type="inferred from homology"/>
<dbReference type="InterPro" id="IPR024026">
    <property type="entry name" value="3'-RNA_MeTfrase_Hen1_bac"/>
</dbReference>
<dbReference type="EC" id="2.1.1.386" evidence="11"/>
<evidence type="ECO:0000256" key="12">
    <source>
        <dbReference type="ARBA" id="ARBA00048418"/>
    </source>
</evidence>
<dbReference type="NCBIfam" id="TIGR04074">
    <property type="entry name" value="bacter_Hen1"/>
    <property type="match status" value="1"/>
</dbReference>
<dbReference type="CDD" id="cd02440">
    <property type="entry name" value="AdoMet_MTases"/>
    <property type="match status" value="1"/>
</dbReference>
<dbReference type="InterPro" id="IPR024740">
    <property type="entry name" value="Hen1_N"/>
</dbReference>
<protein>
    <recommendedName>
        <fullName evidence="3">Small RNA 2'-O-methyltransferase</fullName>
        <ecNumber evidence="11">2.1.1.386</ecNumber>
    </recommendedName>
</protein>
<comment type="catalytic activity">
    <reaction evidence="12">
        <text>small RNA 3'-end nucleotide + S-adenosyl-L-methionine = small RNA 3'-end 2'-O-methylnucleotide + S-adenosyl-L-homocysteine + H(+)</text>
        <dbReference type="Rhea" id="RHEA:37887"/>
        <dbReference type="Rhea" id="RHEA-COMP:10415"/>
        <dbReference type="Rhea" id="RHEA-COMP:10416"/>
        <dbReference type="ChEBI" id="CHEBI:15378"/>
        <dbReference type="ChEBI" id="CHEBI:57856"/>
        <dbReference type="ChEBI" id="CHEBI:59789"/>
        <dbReference type="ChEBI" id="CHEBI:74896"/>
        <dbReference type="ChEBI" id="CHEBI:74898"/>
        <dbReference type="EC" id="2.1.1.386"/>
    </reaction>
</comment>
<dbReference type="InterPro" id="IPR029063">
    <property type="entry name" value="SAM-dependent_MTases_sf"/>
</dbReference>
<evidence type="ECO:0000313" key="17">
    <source>
        <dbReference type="Proteomes" id="UP000315369"/>
    </source>
</evidence>
<dbReference type="EMBL" id="VIFM01000007">
    <property type="protein sequence ID" value="TQF17472.1"/>
    <property type="molecule type" value="Genomic_DNA"/>
</dbReference>
<dbReference type="GO" id="GO:0003723">
    <property type="term" value="F:RNA binding"/>
    <property type="evidence" value="ECO:0007669"/>
    <property type="project" value="UniProtKB-KW"/>
</dbReference>
<keyword evidence="8" id="KW-0460">Magnesium</keyword>
<feature type="region of interest" description="Disordered" evidence="13">
    <location>
        <begin position="240"/>
        <end position="262"/>
    </location>
</feature>
<evidence type="ECO:0000256" key="13">
    <source>
        <dbReference type="SAM" id="MobiDB-lite"/>
    </source>
</evidence>
<dbReference type="InterPro" id="IPR013217">
    <property type="entry name" value="Methyltransf_12"/>
</dbReference>
<evidence type="ECO:0000256" key="5">
    <source>
        <dbReference type="ARBA" id="ARBA00022679"/>
    </source>
</evidence>
<keyword evidence="7" id="KW-0479">Metal-binding</keyword>
<dbReference type="Gene3D" id="3.40.50.150">
    <property type="entry name" value="Vaccinia Virus protein VP39"/>
    <property type="match status" value="1"/>
</dbReference>
<evidence type="ECO:0000256" key="1">
    <source>
        <dbReference type="ARBA" id="ARBA00001946"/>
    </source>
</evidence>
<dbReference type="Gene3D" id="3.30.1610.20">
    <property type="entry name" value="Hen1, N-terminal domain"/>
    <property type="match status" value="1"/>
</dbReference>
<comment type="caution">
    <text evidence="16">The sequence shown here is derived from an EMBL/GenBank/DDBJ whole genome shotgun (WGS) entry which is preliminary data.</text>
</comment>
<dbReference type="AlphaFoldDB" id="A0A540X8B7"/>
<dbReference type="InterPro" id="IPR038546">
    <property type="entry name" value="Hen1_N_sf"/>
</dbReference>
<evidence type="ECO:0000256" key="8">
    <source>
        <dbReference type="ARBA" id="ARBA00022842"/>
    </source>
</evidence>
<organism evidence="16 17">
    <name type="scientific">Myxococcus llanfairpwllgwyngyllgogerychwyrndrobwllllantysiliogogogochensis</name>
    <dbReference type="NCBI Taxonomy" id="2590453"/>
    <lineage>
        <taxon>Bacteria</taxon>
        <taxon>Pseudomonadati</taxon>
        <taxon>Myxococcota</taxon>
        <taxon>Myxococcia</taxon>
        <taxon>Myxococcales</taxon>
        <taxon>Cystobacterineae</taxon>
        <taxon>Myxococcaceae</taxon>
        <taxon>Myxococcus</taxon>
    </lineage>
</organism>
<keyword evidence="9" id="KW-0694">RNA-binding</keyword>
<keyword evidence="17" id="KW-1185">Reference proteome</keyword>
<dbReference type="PANTHER" id="PTHR21404:SF3">
    <property type="entry name" value="SMALL RNA 2'-O-METHYLTRANSFERASE"/>
    <property type="match status" value="1"/>
</dbReference>
<evidence type="ECO:0000259" key="14">
    <source>
        <dbReference type="Pfam" id="PF08242"/>
    </source>
</evidence>
<dbReference type="Pfam" id="PF12623">
    <property type="entry name" value="Hen1_L"/>
    <property type="match status" value="1"/>
</dbReference>
<dbReference type="RefSeq" id="WP_141640914.1">
    <property type="nucleotide sequence ID" value="NZ_VIFM01000007.1"/>
</dbReference>
<evidence type="ECO:0000256" key="11">
    <source>
        <dbReference type="ARBA" id="ARBA00035025"/>
    </source>
</evidence>
<keyword evidence="6" id="KW-0949">S-adenosyl-L-methionine</keyword>
<reference evidence="16 17" key="1">
    <citation type="submission" date="2019-06" db="EMBL/GenBank/DDBJ databases">
        <authorList>
            <person name="Livingstone P."/>
            <person name="Whitworth D."/>
        </authorList>
    </citation>
    <scope>NUCLEOTIDE SEQUENCE [LARGE SCALE GENOMIC DNA]</scope>
    <source>
        <strain evidence="16 17">AM401</strain>
    </source>
</reference>
<keyword evidence="10" id="KW-0943">RNA-mediated gene silencing</keyword>
<dbReference type="GO" id="GO:0046872">
    <property type="term" value="F:metal ion binding"/>
    <property type="evidence" value="ECO:0007669"/>
    <property type="project" value="UniProtKB-KW"/>
</dbReference>
<dbReference type="GO" id="GO:0090486">
    <property type="term" value="F:small RNA 2'-O-methyltransferase activity"/>
    <property type="evidence" value="ECO:0007669"/>
    <property type="project" value="UniProtKB-EC"/>
</dbReference>
<dbReference type="Proteomes" id="UP000315369">
    <property type="component" value="Unassembled WGS sequence"/>
</dbReference>
<dbReference type="PANTHER" id="PTHR21404">
    <property type="entry name" value="HEN1"/>
    <property type="match status" value="1"/>
</dbReference>
<name>A0A540X8B7_9BACT</name>
<evidence type="ECO:0000256" key="9">
    <source>
        <dbReference type="ARBA" id="ARBA00022884"/>
    </source>
</evidence>
<dbReference type="GO" id="GO:0031047">
    <property type="term" value="P:regulatory ncRNA-mediated gene silencing"/>
    <property type="evidence" value="ECO:0007669"/>
    <property type="project" value="UniProtKB-KW"/>
</dbReference>
<evidence type="ECO:0000256" key="3">
    <source>
        <dbReference type="ARBA" id="ARBA00021330"/>
    </source>
</evidence>
<comment type="cofactor">
    <cofactor evidence="1">
        <name>Mg(2+)</name>
        <dbReference type="ChEBI" id="CHEBI:18420"/>
    </cofactor>
</comment>
<dbReference type="SUPFAM" id="SSF53335">
    <property type="entry name" value="S-adenosyl-L-methionine-dependent methyltransferases"/>
    <property type="match status" value="1"/>
</dbReference>
<feature type="domain" description="Methyltransferase type 12" evidence="14">
    <location>
        <begin position="292"/>
        <end position="392"/>
    </location>
</feature>
<evidence type="ECO:0000313" key="16">
    <source>
        <dbReference type="EMBL" id="TQF17472.1"/>
    </source>
</evidence>